<evidence type="ECO:0000256" key="4">
    <source>
        <dbReference type="ARBA" id="ARBA00022679"/>
    </source>
</evidence>
<dbReference type="GO" id="GO:0016301">
    <property type="term" value="F:kinase activity"/>
    <property type="evidence" value="ECO:0007669"/>
    <property type="project" value="UniProtKB-KW"/>
</dbReference>
<dbReference type="Gene3D" id="2.60.200.40">
    <property type="match status" value="1"/>
</dbReference>
<evidence type="ECO:0000256" key="7">
    <source>
        <dbReference type="ARBA" id="ARBA00022840"/>
    </source>
</evidence>
<evidence type="ECO:0000256" key="10">
    <source>
        <dbReference type="ARBA" id="ARBA00023264"/>
    </source>
</evidence>
<evidence type="ECO:0000256" key="1">
    <source>
        <dbReference type="ARBA" id="ARBA00001946"/>
    </source>
</evidence>
<keyword evidence="7" id="KW-0067">ATP-binding</keyword>
<dbReference type="InterPro" id="IPR045540">
    <property type="entry name" value="YegS/DAGK_C"/>
</dbReference>
<gene>
    <name evidence="12" type="ORF">SporoS204_13070</name>
</gene>
<proteinExistence type="inferred from homology"/>
<protein>
    <submittedName>
        <fullName evidence="12">Diacylglycerol kinase</fullName>
    </submittedName>
</protein>
<evidence type="ECO:0000256" key="8">
    <source>
        <dbReference type="ARBA" id="ARBA00023098"/>
    </source>
</evidence>
<keyword evidence="3" id="KW-0444">Lipid biosynthesis</keyword>
<evidence type="ECO:0000256" key="6">
    <source>
        <dbReference type="ARBA" id="ARBA00022777"/>
    </source>
</evidence>
<evidence type="ECO:0000313" key="13">
    <source>
        <dbReference type="Proteomes" id="UP000192486"/>
    </source>
</evidence>
<keyword evidence="5" id="KW-0547">Nucleotide-binding</keyword>
<organism evidence="12 13">
    <name type="scientific">Sporosarcina ureae</name>
    <dbReference type="NCBI Taxonomy" id="1571"/>
    <lineage>
        <taxon>Bacteria</taxon>
        <taxon>Bacillati</taxon>
        <taxon>Bacillota</taxon>
        <taxon>Bacilli</taxon>
        <taxon>Bacillales</taxon>
        <taxon>Caryophanaceae</taxon>
        <taxon>Sporosarcina</taxon>
    </lineage>
</organism>
<dbReference type="PANTHER" id="PTHR12358:SF107">
    <property type="entry name" value="LIPID KINASE BMRU-RELATED"/>
    <property type="match status" value="1"/>
</dbReference>
<evidence type="ECO:0000313" key="12">
    <source>
        <dbReference type="EMBL" id="ARF14998.1"/>
    </source>
</evidence>
<dbReference type="InterPro" id="IPR016064">
    <property type="entry name" value="NAD/diacylglycerol_kinase_sf"/>
</dbReference>
<dbReference type="RefSeq" id="WP_029052623.1">
    <property type="nucleotide sequence ID" value="NZ_CP015108.1"/>
</dbReference>
<sequence length="299" mass="33036">MLHFNRALFVYNQAAGEEDTQLKLSQTLHVFAQAVDELIVLNTSSEKQLQQACVTYSDQVDLLIILGGDGTVHTCINSIAPLATRPIIAILPGGTSNDFSRALGIPQPLHDAATSILNGSIIKTDIGKVGEHYFMNFWGTGLVTDTSENIKSDEKKRFGSISYMLSTLRTLNQTKPFRYKLQSADTELEGEAILLFVLNGRFIGTTELPIASLSPIDGKLDVLIVRDSNLAAFRELFALQNPTVKNEQLIELEYIQVTSLEIMQPISNKVDMDGEIYEETAQKITVLPGHLRMIHVNTS</sequence>
<evidence type="ECO:0000256" key="9">
    <source>
        <dbReference type="ARBA" id="ARBA00023209"/>
    </source>
</evidence>
<keyword evidence="10" id="KW-1208">Phospholipid metabolism</keyword>
<keyword evidence="8" id="KW-0443">Lipid metabolism</keyword>
<feature type="domain" description="DAGKc" evidence="11">
    <location>
        <begin position="2"/>
        <end position="132"/>
    </location>
</feature>
<dbReference type="InterPro" id="IPR050187">
    <property type="entry name" value="Lipid_Phosphate_FormReg"/>
</dbReference>
<dbReference type="PROSITE" id="PS50146">
    <property type="entry name" value="DAGK"/>
    <property type="match status" value="1"/>
</dbReference>
<name>A0ABM6JXM1_SPOUR</name>
<keyword evidence="4" id="KW-0808">Transferase</keyword>
<dbReference type="SMART" id="SM00046">
    <property type="entry name" value="DAGKc"/>
    <property type="match status" value="1"/>
</dbReference>
<evidence type="ECO:0000256" key="3">
    <source>
        <dbReference type="ARBA" id="ARBA00022516"/>
    </source>
</evidence>
<evidence type="ECO:0000256" key="2">
    <source>
        <dbReference type="ARBA" id="ARBA00005983"/>
    </source>
</evidence>
<dbReference type="EMBL" id="CP015108">
    <property type="protein sequence ID" value="ARF14998.1"/>
    <property type="molecule type" value="Genomic_DNA"/>
</dbReference>
<dbReference type="Pfam" id="PF19279">
    <property type="entry name" value="YegS_C"/>
    <property type="match status" value="1"/>
</dbReference>
<dbReference type="InterPro" id="IPR017438">
    <property type="entry name" value="ATP-NAD_kinase_N"/>
</dbReference>
<dbReference type="InterPro" id="IPR005218">
    <property type="entry name" value="Diacylglycerol/lipid_kinase"/>
</dbReference>
<accession>A0ABM6JXM1</accession>
<keyword evidence="9" id="KW-0594">Phospholipid biosynthesis</keyword>
<keyword evidence="13" id="KW-1185">Reference proteome</keyword>
<dbReference type="SUPFAM" id="SSF111331">
    <property type="entry name" value="NAD kinase/diacylglycerol kinase-like"/>
    <property type="match status" value="1"/>
</dbReference>
<evidence type="ECO:0000259" key="11">
    <source>
        <dbReference type="PROSITE" id="PS50146"/>
    </source>
</evidence>
<comment type="similarity">
    <text evidence="2">Belongs to the diacylglycerol/lipid kinase family.</text>
</comment>
<dbReference type="PANTHER" id="PTHR12358">
    <property type="entry name" value="SPHINGOSINE KINASE"/>
    <property type="match status" value="1"/>
</dbReference>
<dbReference type="Gene3D" id="3.40.50.10330">
    <property type="entry name" value="Probable inorganic polyphosphate/atp-NAD kinase, domain 1"/>
    <property type="match status" value="1"/>
</dbReference>
<comment type="cofactor">
    <cofactor evidence="1">
        <name>Mg(2+)</name>
        <dbReference type="ChEBI" id="CHEBI:18420"/>
    </cofactor>
</comment>
<reference evidence="12 13" key="1">
    <citation type="submission" date="2016-04" db="EMBL/GenBank/DDBJ databases">
        <title>Comparative Genomics and Epigenetics of Sporosarcina ureae.</title>
        <authorList>
            <person name="Oliver A.S."/>
            <person name="Cooper K.K."/>
        </authorList>
    </citation>
    <scope>NUCLEOTIDE SEQUENCE [LARGE SCALE GENOMIC DNA]</scope>
    <source>
        <strain evidence="12 13">S204</strain>
    </source>
</reference>
<dbReference type="InterPro" id="IPR001206">
    <property type="entry name" value="Diacylglycerol_kinase_cat_dom"/>
</dbReference>
<dbReference type="NCBIfam" id="TIGR00147">
    <property type="entry name" value="YegS/Rv2252/BmrU family lipid kinase"/>
    <property type="match status" value="1"/>
</dbReference>
<evidence type="ECO:0000256" key="5">
    <source>
        <dbReference type="ARBA" id="ARBA00022741"/>
    </source>
</evidence>
<keyword evidence="6 12" id="KW-0418">Kinase</keyword>
<dbReference type="Pfam" id="PF00781">
    <property type="entry name" value="DAGK_cat"/>
    <property type="match status" value="1"/>
</dbReference>
<dbReference type="Proteomes" id="UP000192486">
    <property type="component" value="Chromosome"/>
</dbReference>